<keyword evidence="3" id="KW-1185">Reference proteome</keyword>
<protein>
    <submittedName>
        <fullName evidence="2">Uncharacterized protein</fullName>
    </submittedName>
</protein>
<accession>A0A8B6FU19</accession>
<name>A0A8B6FU19_MYTGA</name>
<reference evidence="2" key="1">
    <citation type="submission" date="2018-11" db="EMBL/GenBank/DDBJ databases">
        <authorList>
            <person name="Alioto T."/>
            <person name="Alioto T."/>
        </authorList>
    </citation>
    <scope>NUCLEOTIDE SEQUENCE</scope>
</reference>
<evidence type="ECO:0000313" key="3">
    <source>
        <dbReference type="Proteomes" id="UP000596742"/>
    </source>
</evidence>
<evidence type="ECO:0000256" key="1">
    <source>
        <dbReference type="SAM" id="MobiDB-lite"/>
    </source>
</evidence>
<organism evidence="2 3">
    <name type="scientific">Mytilus galloprovincialis</name>
    <name type="common">Mediterranean mussel</name>
    <dbReference type="NCBI Taxonomy" id="29158"/>
    <lineage>
        <taxon>Eukaryota</taxon>
        <taxon>Metazoa</taxon>
        <taxon>Spiralia</taxon>
        <taxon>Lophotrochozoa</taxon>
        <taxon>Mollusca</taxon>
        <taxon>Bivalvia</taxon>
        <taxon>Autobranchia</taxon>
        <taxon>Pteriomorphia</taxon>
        <taxon>Mytilida</taxon>
        <taxon>Mytiloidea</taxon>
        <taxon>Mytilidae</taxon>
        <taxon>Mytilinae</taxon>
        <taxon>Mytilus</taxon>
    </lineage>
</organism>
<dbReference type="OrthoDB" id="10588909at2759"/>
<proteinExistence type="predicted"/>
<evidence type="ECO:0000313" key="2">
    <source>
        <dbReference type="EMBL" id="VDI53709.1"/>
    </source>
</evidence>
<gene>
    <name evidence="2" type="ORF">MGAL_10B057686</name>
</gene>
<dbReference type="Proteomes" id="UP000596742">
    <property type="component" value="Unassembled WGS sequence"/>
</dbReference>
<comment type="caution">
    <text evidence="2">The sequence shown here is derived from an EMBL/GenBank/DDBJ whole genome shotgun (WGS) entry which is preliminary data.</text>
</comment>
<dbReference type="AlphaFoldDB" id="A0A8B6FU19"/>
<dbReference type="EMBL" id="UYJE01007333">
    <property type="protein sequence ID" value="VDI53709.1"/>
    <property type="molecule type" value="Genomic_DNA"/>
</dbReference>
<sequence length="141" mass="16184">MSEQKLIRLTYFERNLKQKDCKQNCVLSTISNIRERSFRDYGKKQEQTSLKKVLDDDITEVKNTLYIKEGKETTTTESVNIFVEMQQSSLAPAPQEIDDEDNSKTRGNEQCISELTSTNTPCENCWNCSGTPEVHNFGFSL</sequence>
<feature type="region of interest" description="Disordered" evidence="1">
    <location>
        <begin position="88"/>
        <end position="108"/>
    </location>
</feature>